<keyword evidence="4" id="KW-0677">Repeat</keyword>
<dbReference type="SUPFAM" id="SSF52058">
    <property type="entry name" value="L domain-like"/>
    <property type="match status" value="1"/>
</dbReference>
<dbReference type="Pfam" id="PF00232">
    <property type="entry name" value="Glyco_hydro_1"/>
    <property type="match status" value="1"/>
</dbReference>
<dbReference type="EMBL" id="JBBWWR010000006">
    <property type="protein sequence ID" value="KAK8965054.1"/>
    <property type="molecule type" value="Genomic_DNA"/>
</dbReference>
<gene>
    <name evidence="8" type="ORF">KSP40_PGU018915</name>
</gene>
<dbReference type="Gene3D" id="3.20.20.80">
    <property type="entry name" value="Glycosidases"/>
    <property type="match status" value="1"/>
</dbReference>
<dbReference type="PANTHER" id="PTHR10552:SF6">
    <property type="entry name" value="U2 SMALL NUCLEAR RIBONUCLEOPROTEIN A"/>
    <property type="match status" value="1"/>
</dbReference>
<organism evidence="8 9">
    <name type="scientific">Platanthera guangdongensis</name>
    <dbReference type="NCBI Taxonomy" id="2320717"/>
    <lineage>
        <taxon>Eukaryota</taxon>
        <taxon>Viridiplantae</taxon>
        <taxon>Streptophyta</taxon>
        <taxon>Embryophyta</taxon>
        <taxon>Tracheophyta</taxon>
        <taxon>Spermatophyta</taxon>
        <taxon>Magnoliopsida</taxon>
        <taxon>Liliopsida</taxon>
        <taxon>Asparagales</taxon>
        <taxon>Orchidaceae</taxon>
        <taxon>Orchidoideae</taxon>
        <taxon>Orchideae</taxon>
        <taxon>Orchidinae</taxon>
        <taxon>Platanthera</taxon>
    </lineage>
</organism>
<evidence type="ECO:0000256" key="4">
    <source>
        <dbReference type="ARBA" id="ARBA00022737"/>
    </source>
</evidence>
<proteinExistence type="inferred from homology"/>
<comment type="similarity">
    <text evidence="6">Belongs to the U2 small nuclear ribonucleoprotein A family.</text>
</comment>
<dbReference type="InterPro" id="IPR017853">
    <property type="entry name" value="GH"/>
</dbReference>
<dbReference type="SUPFAM" id="SSF51445">
    <property type="entry name" value="(Trans)glycosidases"/>
    <property type="match status" value="1"/>
</dbReference>
<evidence type="ECO:0000256" key="2">
    <source>
        <dbReference type="ARBA" id="ARBA00010838"/>
    </source>
</evidence>
<comment type="subcellular location">
    <subcellularLocation>
        <location evidence="1">Nucleus</location>
    </subcellularLocation>
</comment>
<comment type="caution">
    <text evidence="8">The sequence shown here is derived from an EMBL/GenBank/DDBJ whole genome shotgun (WGS) entry which is preliminary data.</text>
</comment>
<evidence type="ECO:0000256" key="3">
    <source>
        <dbReference type="ARBA" id="ARBA00022614"/>
    </source>
</evidence>
<dbReference type="InterPro" id="IPR044640">
    <property type="entry name" value="RU2A"/>
</dbReference>
<keyword evidence="3" id="KW-0433">Leucine-rich repeat</keyword>
<dbReference type="InterPro" id="IPR032675">
    <property type="entry name" value="LRR_dom_sf"/>
</dbReference>
<dbReference type="GO" id="GO:1990904">
    <property type="term" value="C:ribonucleoprotein complex"/>
    <property type="evidence" value="ECO:0007669"/>
    <property type="project" value="UniProtKB-KW"/>
</dbReference>
<feature type="compositionally biased region" description="Basic and acidic residues" evidence="7">
    <location>
        <begin position="249"/>
        <end position="259"/>
    </location>
</feature>
<sequence>MTALAGEVIYKTSIYFSSLGDRVLGLRVSSMAVLPNLSSTSDQFDTIDLSDNEIVKLENFPYLNRLGTLLINNNRITRINPEIGEFLPKLHTLILTNNRLVNVVEIDPLASLPKLQTLSLLDNNITKKPNYRLYVIFKLKKLRLLDFRKVKKKERIEAEALFASKEAEEEVKKIPAKAFTPREVSDAAHVSNESQVPKLVAPTPEQIIAIKAAIVNSQTLEEVARLEEAFRSGQIPAELQIPAKDRGLAGANKEDRMETDGVGNSSDVTMGETENASPIEQFFHITSPFYPPSSVPLPFFVLNTPTEMERRLLPFLLVFVSTAIAGVAASITRDDFPPDFIFGAGTSAYQEDVKLMKKLCLDAYREDFTAYADLCFKEFGDRVKYWSTFNEPNVEAILGYDVALFPPGRCSSPFGSNCSAGDSRTEPYISAHNILLAHASAATLYKEKYQVRA</sequence>
<reference evidence="8 9" key="1">
    <citation type="journal article" date="2022" name="Nat. Plants">
        <title>Genomes of leafy and leafless Platanthera orchids illuminate the evolution of mycoheterotrophy.</title>
        <authorList>
            <person name="Li M.H."/>
            <person name="Liu K.W."/>
            <person name="Li Z."/>
            <person name="Lu H.C."/>
            <person name="Ye Q.L."/>
            <person name="Zhang D."/>
            <person name="Wang J.Y."/>
            <person name="Li Y.F."/>
            <person name="Zhong Z.M."/>
            <person name="Liu X."/>
            <person name="Yu X."/>
            <person name="Liu D.K."/>
            <person name="Tu X.D."/>
            <person name="Liu B."/>
            <person name="Hao Y."/>
            <person name="Liao X.Y."/>
            <person name="Jiang Y.T."/>
            <person name="Sun W.H."/>
            <person name="Chen J."/>
            <person name="Chen Y.Q."/>
            <person name="Ai Y."/>
            <person name="Zhai J.W."/>
            <person name="Wu S.S."/>
            <person name="Zhou Z."/>
            <person name="Hsiao Y.Y."/>
            <person name="Wu W.L."/>
            <person name="Chen Y.Y."/>
            <person name="Lin Y.F."/>
            <person name="Hsu J.L."/>
            <person name="Li C.Y."/>
            <person name="Wang Z.W."/>
            <person name="Zhao X."/>
            <person name="Zhong W.Y."/>
            <person name="Ma X.K."/>
            <person name="Ma L."/>
            <person name="Huang J."/>
            <person name="Chen G.Z."/>
            <person name="Huang M.Z."/>
            <person name="Huang L."/>
            <person name="Peng D.H."/>
            <person name="Luo Y.B."/>
            <person name="Zou S.Q."/>
            <person name="Chen S.P."/>
            <person name="Lan S."/>
            <person name="Tsai W.C."/>
            <person name="Van de Peer Y."/>
            <person name="Liu Z.J."/>
        </authorList>
    </citation>
    <scope>NUCLEOTIDE SEQUENCE [LARGE SCALE GENOMIC DNA]</scope>
    <source>
        <strain evidence="8">Lor288</strain>
    </source>
</reference>
<evidence type="ECO:0000256" key="6">
    <source>
        <dbReference type="ARBA" id="ARBA00024196"/>
    </source>
</evidence>
<evidence type="ECO:0000256" key="7">
    <source>
        <dbReference type="SAM" id="MobiDB-lite"/>
    </source>
</evidence>
<feature type="region of interest" description="Disordered" evidence="7">
    <location>
        <begin position="249"/>
        <end position="270"/>
    </location>
</feature>
<dbReference type="Proteomes" id="UP001412067">
    <property type="component" value="Unassembled WGS sequence"/>
</dbReference>
<evidence type="ECO:0000313" key="8">
    <source>
        <dbReference type="EMBL" id="KAK8965054.1"/>
    </source>
</evidence>
<evidence type="ECO:0000313" key="9">
    <source>
        <dbReference type="Proteomes" id="UP001412067"/>
    </source>
</evidence>
<dbReference type="PANTHER" id="PTHR10552">
    <property type="entry name" value="U2 SMALL NUCLEAR RIBONUCLEOPROTEIN A"/>
    <property type="match status" value="1"/>
</dbReference>
<comment type="similarity">
    <text evidence="2">Belongs to the glycosyl hydrolase 1 family.</text>
</comment>
<keyword evidence="9" id="KW-1185">Reference proteome</keyword>
<keyword evidence="5" id="KW-0539">Nucleus</keyword>
<evidence type="ECO:0000256" key="1">
    <source>
        <dbReference type="ARBA" id="ARBA00004123"/>
    </source>
</evidence>
<evidence type="ECO:0000256" key="5">
    <source>
        <dbReference type="ARBA" id="ARBA00023242"/>
    </source>
</evidence>
<keyword evidence="8" id="KW-0687">Ribonucleoprotein</keyword>
<protein>
    <submittedName>
        <fullName evidence="8">U2 small nuclear ribonucleoprotein A</fullName>
    </submittedName>
</protein>
<accession>A0ABR2MLK3</accession>
<name>A0ABR2MLK3_9ASPA</name>
<dbReference type="InterPro" id="IPR001360">
    <property type="entry name" value="Glyco_hydro_1"/>
</dbReference>
<dbReference type="Gene3D" id="3.80.10.10">
    <property type="entry name" value="Ribonuclease Inhibitor"/>
    <property type="match status" value="1"/>
</dbReference>
<dbReference type="Pfam" id="PF14580">
    <property type="entry name" value="LRR_9"/>
    <property type="match status" value="1"/>
</dbReference>